<feature type="domain" description="VOC" evidence="2">
    <location>
        <begin position="155"/>
        <end position="280"/>
    </location>
</feature>
<dbReference type="GO" id="GO:0018583">
    <property type="term" value="F:biphenyl-2,3-diol 1,2-dioxygenase activity"/>
    <property type="evidence" value="ECO:0007669"/>
    <property type="project" value="UniProtKB-EC"/>
</dbReference>
<feature type="region of interest" description="Disordered" evidence="1">
    <location>
        <begin position="314"/>
        <end position="335"/>
    </location>
</feature>
<dbReference type="Pfam" id="PF00903">
    <property type="entry name" value="Glyoxalase"/>
    <property type="match status" value="2"/>
</dbReference>
<keyword evidence="3" id="KW-0560">Oxidoreductase</keyword>
<feature type="domain" description="VOC" evidence="2">
    <location>
        <begin position="9"/>
        <end position="127"/>
    </location>
</feature>
<name>A0A6B8W524_9CORY</name>
<proteinExistence type="predicted"/>
<dbReference type="EMBL" id="CP046455">
    <property type="protein sequence ID" value="QGU06026.1"/>
    <property type="molecule type" value="Genomic_DNA"/>
</dbReference>
<dbReference type="InterPro" id="IPR029068">
    <property type="entry name" value="Glyas_Bleomycin-R_OHBP_Dase"/>
</dbReference>
<dbReference type="PROSITE" id="PS51819">
    <property type="entry name" value="VOC"/>
    <property type="match status" value="2"/>
</dbReference>
<dbReference type="EC" id="1.13.11.39" evidence="3"/>
<evidence type="ECO:0000259" key="2">
    <source>
        <dbReference type="PROSITE" id="PS51819"/>
    </source>
</evidence>
<keyword evidence="3" id="KW-0223">Dioxygenase</keyword>
<evidence type="ECO:0000256" key="1">
    <source>
        <dbReference type="SAM" id="MobiDB-lite"/>
    </source>
</evidence>
<keyword evidence="4" id="KW-1185">Reference proteome</keyword>
<protein>
    <submittedName>
        <fullName evidence="3">Manganese-dependent 2,3-dihydroxybiphenyl 1,2-dioxygenase</fullName>
        <ecNumber evidence="3">1.13.11.39</ecNumber>
    </submittedName>
</protein>
<reference evidence="3 4" key="1">
    <citation type="submission" date="2019-11" db="EMBL/GenBank/DDBJ databases">
        <title>Complete genome sequence of Corynebacterium kalinowskii 1959, a novel Corynebacterium species isolated from soil of a small paddock in Vilsendorf, Germany.</title>
        <authorList>
            <person name="Schaffert L."/>
            <person name="Ruwe M."/>
            <person name="Milse J."/>
            <person name="Hanuschka K."/>
            <person name="Ortseifen V."/>
            <person name="Droste J."/>
            <person name="Brandt D."/>
            <person name="Schlueter L."/>
            <person name="Kutter Y."/>
            <person name="Vinke S."/>
            <person name="Viehoefer P."/>
            <person name="Jacob L."/>
            <person name="Luebke N.-C."/>
            <person name="Schulte-Berndt E."/>
            <person name="Hain C."/>
            <person name="Linder M."/>
            <person name="Schmidt P."/>
            <person name="Wollenschlaeger L."/>
            <person name="Luttermann T."/>
            <person name="Thieme E."/>
            <person name="Hassa J."/>
            <person name="Haak M."/>
            <person name="Wittchen M."/>
            <person name="Mentz A."/>
            <person name="Persicke M."/>
            <person name="Busche T."/>
            <person name="Ruckert C."/>
        </authorList>
    </citation>
    <scope>NUCLEOTIDE SEQUENCE [LARGE SCALE GENOMIC DNA]</scope>
    <source>
        <strain evidence="3 4">2039</strain>
    </source>
</reference>
<sequence length="335" mass="37698">MTTYNPGPRIAQVGGISLSTPDLEKSLGFFRDLLGMEVVFQTEEVAYLRGYMELGHHSLVLRRSEEAIVDSYSLRVQRPEDVELFYHQLQAQDIDVIELPAGQERGRGEAIRFLWPGAGHPLELFYHLDKPEAPEEIRSKLPSNSSKRRGLGVRRIDHLNLQCAPGDMNQAEGWLRENLGFKRREFIRIPENNLVVASWMSVTPQVHDIALVANPFEKSAQLHHVAFNLENFSDLLTAADVLKDHDVQFDIGPGKHGIGQALYLYVRDPGSGHRVELYAGGYLVFDPDWEAIEWTPATVRDGLTWFGDPLEMGPDNSMAPTTNSAPLRPRVVQPV</sequence>
<dbReference type="RefSeq" id="WP_156229642.1">
    <property type="nucleotide sequence ID" value="NZ_CP046455.1"/>
</dbReference>
<evidence type="ECO:0000313" key="4">
    <source>
        <dbReference type="Proteomes" id="UP000424462"/>
    </source>
</evidence>
<accession>A0A6B8W524</accession>
<organism evidence="3 4">
    <name type="scientific">Corynebacterium occultum</name>
    <dbReference type="NCBI Taxonomy" id="2675219"/>
    <lineage>
        <taxon>Bacteria</taxon>
        <taxon>Bacillati</taxon>
        <taxon>Actinomycetota</taxon>
        <taxon>Actinomycetes</taxon>
        <taxon>Mycobacteriales</taxon>
        <taxon>Corynebacteriaceae</taxon>
        <taxon>Corynebacterium</taxon>
    </lineage>
</organism>
<dbReference type="Proteomes" id="UP000424462">
    <property type="component" value="Chromosome"/>
</dbReference>
<dbReference type="Gene3D" id="3.10.180.10">
    <property type="entry name" value="2,3-Dihydroxybiphenyl 1,2-Dioxygenase, domain 1"/>
    <property type="match status" value="2"/>
</dbReference>
<dbReference type="InterPro" id="IPR037523">
    <property type="entry name" value="VOC_core"/>
</dbReference>
<dbReference type="SUPFAM" id="SSF54593">
    <property type="entry name" value="Glyoxalase/Bleomycin resistance protein/Dihydroxybiphenyl dioxygenase"/>
    <property type="match status" value="1"/>
</dbReference>
<evidence type="ECO:0000313" key="3">
    <source>
        <dbReference type="EMBL" id="QGU06026.1"/>
    </source>
</evidence>
<gene>
    <name evidence="3" type="primary">bphC1</name>
    <name evidence="3" type="ORF">COCCU_00290</name>
</gene>
<dbReference type="KEGG" id="cok:COCCU_00290"/>
<dbReference type="AlphaFoldDB" id="A0A6B8W524"/>
<dbReference type="InterPro" id="IPR004360">
    <property type="entry name" value="Glyas_Fos-R_dOase_dom"/>
</dbReference>